<organism evidence="1 2">
    <name type="scientific">Monascus purpureus</name>
    <name type="common">Red mold</name>
    <name type="synonym">Monascus anka</name>
    <dbReference type="NCBI Taxonomy" id="5098"/>
    <lineage>
        <taxon>Eukaryota</taxon>
        <taxon>Fungi</taxon>
        <taxon>Dikarya</taxon>
        <taxon>Ascomycota</taxon>
        <taxon>Pezizomycotina</taxon>
        <taxon>Eurotiomycetes</taxon>
        <taxon>Eurotiomycetidae</taxon>
        <taxon>Eurotiales</taxon>
        <taxon>Aspergillaceae</taxon>
        <taxon>Monascus</taxon>
    </lineage>
</organism>
<keyword evidence="2" id="KW-1185">Reference proteome</keyword>
<evidence type="ECO:0000313" key="1">
    <source>
        <dbReference type="EMBL" id="TQB69712.1"/>
    </source>
</evidence>
<comment type="caution">
    <text evidence="1">The sequence shown here is derived from an EMBL/GenBank/DDBJ whole genome shotgun (WGS) entry which is preliminary data.</text>
</comment>
<accession>A0A507QRG8</accession>
<reference evidence="1 2" key="1">
    <citation type="submission" date="2019-06" db="EMBL/GenBank/DDBJ databases">
        <title>Wine fermentation using esterase from Monascus purpureus.</title>
        <authorList>
            <person name="Geng C."/>
            <person name="Zhang Y."/>
        </authorList>
    </citation>
    <scope>NUCLEOTIDE SEQUENCE [LARGE SCALE GENOMIC DNA]</scope>
    <source>
        <strain evidence="1">HQ1</strain>
    </source>
</reference>
<dbReference type="AlphaFoldDB" id="A0A507QRG8"/>
<dbReference type="Proteomes" id="UP000319663">
    <property type="component" value="Unassembled WGS sequence"/>
</dbReference>
<gene>
    <name evidence="1" type="ORF">MPDQ_001530</name>
</gene>
<protein>
    <submittedName>
        <fullName evidence="1">Uncharacterized protein</fullName>
    </submittedName>
</protein>
<proteinExistence type="predicted"/>
<name>A0A507QRG8_MONPU</name>
<evidence type="ECO:0000313" key="2">
    <source>
        <dbReference type="Proteomes" id="UP000319663"/>
    </source>
</evidence>
<sequence>MQRSATNTLHVGSDNDLIDAMTSETEHSPRTGSSEVVDINERSDFEWDLQFLDEECPIVSLPSFNSNGLLQWKHSASPPIKDLHRLFSNALRDVIVSDLPRPDIGIKKTSIGPLRSLSEIAPAVFSLGYRDTQDAKAIIKTCLWKISQRDLYKPGASRKLPPLEETSGLPLDEKSSTLDALLETSSFGEGMYMDTDNNDYYISDDFLVDDDDNDDDADSDDNKKEREDFDLFVNGGDECFLTSAMMEECTDSPLVMSSSTHTLEDYDPDLDLSWDNQKYQEEWTHLGSKNDNDGVFHSELDVESSHLCQRGTGNGPCGYGYISSAPILITDGEILTSDPPETNLAMASPLLLGMGTSLAGMEEESYSQGNLDDDMLCDDI</sequence>
<dbReference type="EMBL" id="VIFY01000140">
    <property type="protein sequence ID" value="TQB69712.1"/>
    <property type="molecule type" value="Genomic_DNA"/>
</dbReference>